<organism evidence="1 2">
    <name type="scientific">Cichlidogyrus casuarinus</name>
    <dbReference type="NCBI Taxonomy" id="1844966"/>
    <lineage>
        <taxon>Eukaryota</taxon>
        <taxon>Metazoa</taxon>
        <taxon>Spiralia</taxon>
        <taxon>Lophotrochozoa</taxon>
        <taxon>Platyhelminthes</taxon>
        <taxon>Monogenea</taxon>
        <taxon>Monopisthocotylea</taxon>
        <taxon>Dactylogyridea</taxon>
        <taxon>Ancyrocephalidae</taxon>
        <taxon>Cichlidogyrus</taxon>
    </lineage>
</organism>
<accession>A0ABD2QJC7</accession>
<reference evidence="1 2" key="1">
    <citation type="submission" date="2024-11" db="EMBL/GenBank/DDBJ databases">
        <title>Adaptive evolution of stress response genes in parasites aligns with host niche diversity.</title>
        <authorList>
            <person name="Hahn C."/>
            <person name="Resl P."/>
        </authorList>
    </citation>
    <scope>NUCLEOTIDE SEQUENCE [LARGE SCALE GENOMIC DNA]</scope>
    <source>
        <strain evidence="1">EGGRZ-B1_66</strain>
        <tissue evidence="1">Body</tissue>
    </source>
</reference>
<evidence type="ECO:0000313" key="2">
    <source>
        <dbReference type="Proteomes" id="UP001626550"/>
    </source>
</evidence>
<evidence type="ECO:0000313" key="1">
    <source>
        <dbReference type="EMBL" id="KAL3319607.1"/>
    </source>
</evidence>
<dbReference type="Proteomes" id="UP001626550">
    <property type="component" value="Unassembled WGS sequence"/>
</dbReference>
<name>A0ABD2QJC7_9PLAT</name>
<comment type="caution">
    <text evidence="1">The sequence shown here is derived from an EMBL/GenBank/DDBJ whole genome shotgun (WGS) entry which is preliminary data.</text>
</comment>
<keyword evidence="2" id="KW-1185">Reference proteome</keyword>
<dbReference type="AlphaFoldDB" id="A0ABD2QJC7"/>
<sequence length="145" mass="16444">MLSICLPDELVTACDRWLEQNSDTTFETEKLLTCDNSRNAYAFLTTKLGMSFLCFLLDACACHSSPDDPGDFIVWSIRLAKCVSTTPENEEYRCIETQTRLCNILVTFLEPLTKKEDGQRLPRAAYDRLMSIIATHPDKPAENVK</sequence>
<protein>
    <submittedName>
        <fullName evidence="1">Uncharacterized protein</fullName>
    </submittedName>
</protein>
<proteinExistence type="predicted"/>
<gene>
    <name evidence="1" type="ORF">Ciccas_001711</name>
</gene>
<dbReference type="EMBL" id="JBJKFK010000119">
    <property type="protein sequence ID" value="KAL3319607.1"/>
    <property type="molecule type" value="Genomic_DNA"/>
</dbReference>